<protein>
    <submittedName>
        <fullName evidence="1">Uncharacterized protein</fullName>
    </submittedName>
</protein>
<dbReference type="Proteomes" id="UP000265520">
    <property type="component" value="Unassembled WGS sequence"/>
</dbReference>
<organism evidence="1 2">
    <name type="scientific">Trifolium medium</name>
    <dbReference type="NCBI Taxonomy" id="97028"/>
    <lineage>
        <taxon>Eukaryota</taxon>
        <taxon>Viridiplantae</taxon>
        <taxon>Streptophyta</taxon>
        <taxon>Embryophyta</taxon>
        <taxon>Tracheophyta</taxon>
        <taxon>Spermatophyta</taxon>
        <taxon>Magnoliopsida</taxon>
        <taxon>eudicotyledons</taxon>
        <taxon>Gunneridae</taxon>
        <taxon>Pentapetalae</taxon>
        <taxon>rosids</taxon>
        <taxon>fabids</taxon>
        <taxon>Fabales</taxon>
        <taxon>Fabaceae</taxon>
        <taxon>Papilionoideae</taxon>
        <taxon>50 kb inversion clade</taxon>
        <taxon>NPAAA clade</taxon>
        <taxon>Hologalegina</taxon>
        <taxon>IRL clade</taxon>
        <taxon>Trifolieae</taxon>
        <taxon>Trifolium</taxon>
    </lineage>
</organism>
<keyword evidence="2" id="KW-1185">Reference proteome</keyword>
<reference evidence="1 2" key="1">
    <citation type="journal article" date="2018" name="Front. Plant Sci.">
        <title>Red Clover (Trifolium pratense) and Zigzag Clover (T. medium) - A Picture of Genomic Similarities and Differences.</title>
        <authorList>
            <person name="Dluhosova J."/>
            <person name="Istvanek J."/>
            <person name="Nedelnik J."/>
            <person name="Repkova J."/>
        </authorList>
    </citation>
    <scope>NUCLEOTIDE SEQUENCE [LARGE SCALE GENOMIC DNA]</scope>
    <source>
        <strain evidence="2">cv. 10/8</strain>
        <tissue evidence="1">Leaf</tissue>
    </source>
</reference>
<evidence type="ECO:0000313" key="1">
    <source>
        <dbReference type="EMBL" id="MCI81848.1"/>
    </source>
</evidence>
<feature type="non-terminal residue" evidence="1">
    <location>
        <position position="32"/>
    </location>
</feature>
<dbReference type="EMBL" id="LXQA011029133">
    <property type="protein sequence ID" value="MCI81848.1"/>
    <property type="molecule type" value="Genomic_DNA"/>
</dbReference>
<comment type="caution">
    <text evidence="1">The sequence shown here is derived from an EMBL/GenBank/DDBJ whole genome shotgun (WGS) entry which is preliminary data.</text>
</comment>
<proteinExistence type="predicted"/>
<sequence>MGKPKDVKDGELVRVRPLYIKGKPEDVKDDEI</sequence>
<name>A0A392V0P1_9FABA</name>
<dbReference type="AlphaFoldDB" id="A0A392V0P1"/>
<evidence type="ECO:0000313" key="2">
    <source>
        <dbReference type="Proteomes" id="UP000265520"/>
    </source>
</evidence>
<accession>A0A392V0P1</accession>